<evidence type="ECO:0008006" key="4">
    <source>
        <dbReference type="Google" id="ProtNLM"/>
    </source>
</evidence>
<keyword evidence="3" id="KW-1185">Reference proteome</keyword>
<evidence type="ECO:0000256" key="1">
    <source>
        <dbReference type="SAM" id="SignalP"/>
    </source>
</evidence>
<proteinExistence type="predicted"/>
<evidence type="ECO:0000313" key="2">
    <source>
        <dbReference type="EMBL" id="GII44834.1"/>
    </source>
</evidence>
<dbReference type="EMBL" id="BOOQ01000006">
    <property type="protein sequence ID" value="GII44834.1"/>
    <property type="molecule type" value="Genomic_DNA"/>
</dbReference>
<dbReference type="AlphaFoldDB" id="A0A8J3UM74"/>
<sequence length="191" mass="19381">MRHSVSKVVTVVIAGAFLAGCGSTATPGESSASGASTKASAAAAAGDGQGKKVGCPLSAESLGQATSLKWELQEQLYDHPLETAESIKATVCLFTSAQAPQEGSDPLALRADVVLGADVARVRQAFGDSCSGFGGKLRDSGKGVVCERNKVVVEGLVGDDDRLVNVYLVNADKATATKLTPLFGKIVASVA</sequence>
<feature type="signal peptide" evidence="1">
    <location>
        <begin position="1"/>
        <end position="25"/>
    </location>
</feature>
<protein>
    <recommendedName>
        <fullName evidence="4">DUF3558 domain-containing protein</fullName>
    </recommendedName>
</protein>
<dbReference type="Proteomes" id="UP000644610">
    <property type="component" value="Unassembled WGS sequence"/>
</dbReference>
<organism evidence="2 3">
    <name type="scientific">Planotetraspora silvatica</name>
    <dbReference type="NCBI Taxonomy" id="234614"/>
    <lineage>
        <taxon>Bacteria</taxon>
        <taxon>Bacillati</taxon>
        <taxon>Actinomycetota</taxon>
        <taxon>Actinomycetes</taxon>
        <taxon>Streptosporangiales</taxon>
        <taxon>Streptosporangiaceae</taxon>
        <taxon>Planotetraspora</taxon>
    </lineage>
</organism>
<comment type="caution">
    <text evidence="2">The sequence shown here is derived from an EMBL/GenBank/DDBJ whole genome shotgun (WGS) entry which is preliminary data.</text>
</comment>
<gene>
    <name evidence="2" type="ORF">Psi02_12580</name>
</gene>
<accession>A0A8J3UM74</accession>
<evidence type="ECO:0000313" key="3">
    <source>
        <dbReference type="Proteomes" id="UP000644610"/>
    </source>
</evidence>
<keyword evidence="1" id="KW-0732">Signal</keyword>
<reference evidence="2" key="1">
    <citation type="submission" date="2021-01" db="EMBL/GenBank/DDBJ databases">
        <title>Whole genome shotgun sequence of Planotetraspora silvatica NBRC 100141.</title>
        <authorList>
            <person name="Komaki H."/>
            <person name="Tamura T."/>
        </authorList>
    </citation>
    <scope>NUCLEOTIDE SEQUENCE</scope>
    <source>
        <strain evidence="2">NBRC 100141</strain>
    </source>
</reference>
<dbReference type="RefSeq" id="WP_203972480.1">
    <property type="nucleotide sequence ID" value="NZ_BAAAKY010000028.1"/>
</dbReference>
<feature type="chain" id="PRO_5035253698" description="DUF3558 domain-containing protein" evidence="1">
    <location>
        <begin position="26"/>
        <end position="191"/>
    </location>
</feature>
<dbReference type="PROSITE" id="PS51257">
    <property type="entry name" value="PROKAR_LIPOPROTEIN"/>
    <property type="match status" value="1"/>
</dbReference>
<name>A0A8J3UM74_9ACTN</name>